<dbReference type="EMBL" id="VYZN01000055">
    <property type="protein sequence ID" value="KAE9526232.1"/>
    <property type="molecule type" value="Genomic_DNA"/>
</dbReference>
<feature type="transmembrane region" description="Helical" evidence="1">
    <location>
        <begin position="122"/>
        <end position="143"/>
    </location>
</feature>
<reference evidence="2 3" key="1">
    <citation type="submission" date="2019-08" db="EMBL/GenBank/DDBJ databases">
        <title>The genome of the soybean aphid Biotype 1, its phylome, world population structure and adaptation to the North American continent.</title>
        <authorList>
            <person name="Giordano R."/>
            <person name="Donthu R.K."/>
            <person name="Hernandez A.G."/>
            <person name="Wright C.L."/>
            <person name="Zimin A.V."/>
        </authorList>
    </citation>
    <scope>NUCLEOTIDE SEQUENCE [LARGE SCALE GENOMIC DNA]</scope>
    <source>
        <tissue evidence="2">Whole aphids</tissue>
    </source>
</reference>
<gene>
    <name evidence="2" type="ORF">AGLY_013863</name>
</gene>
<name>A0A6G0T6L2_APHGL</name>
<protein>
    <recommendedName>
        <fullName evidence="4">Gustatory receptor</fullName>
    </recommendedName>
</protein>
<keyword evidence="1" id="KW-1133">Transmembrane helix</keyword>
<feature type="transmembrane region" description="Helical" evidence="1">
    <location>
        <begin position="66"/>
        <end position="87"/>
    </location>
</feature>
<sequence length="283" mass="33134">MNIIYLTKILNFIFILSGNGSAKFVKRTWMLLSYVWRFTLISIFLINVHNGIKWSLNNVRDILEPISIVLIISVQLKLLGPLFSIAWRSYFDNEFSNILKKCMDILDVLKKCNSEIVLKAKIFWTSIVFILIHTMSCIAVLLGFSNTPDYTVFQWVVWTCMCSYNYCLLYEYMFLITLFQIIVYKLNEEISKGIIPINKLGSIYTNTMDNLDVINRYIYGPPVLVNIIIGNMCGIVYILYHYVLFKGLFIKLDVHRFFPILDVSIKLFNVFVLFYICQTTEKE</sequence>
<feature type="transmembrane region" description="Helical" evidence="1">
    <location>
        <begin position="223"/>
        <end position="245"/>
    </location>
</feature>
<evidence type="ECO:0000313" key="3">
    <source>
        <dbReference type="Proteomes" id="UP000475862"/>
    </source>
</evidence>
<dbReference type="Proteomes" id="UP000475862">
    <property type="component" value="Unassembled WGS sequence"/>
</dbReference>
<evidence type="ECO:0008006" key="4">
    <source>
        <dbReference type="Google" id="ProtNLM"/>
    </source>
</evidence>
<keyword evidence="3" id="KW-1185">Reference proteome</keyword>
<evidence type="ECO:0000256" key="1">
    <source>
        <dbReference type="SAM" id="Phobius"/>
    </source>
</evidence>
<keyword evidence="1" id="KW-0812">Transmembrane</keyword>
<dbReference type="OrthoDB" id="6623242at2759"/>
<feature type="non-terminal residue" evidence="2">
    <location>
        <position position="283"/>
    </location>
</feature>
<evidence type="ECO:0000313" key="2">
    <source>
        <dbReference type="EMBL" id="KAE9526232.1"/>
    </source>
</evidence>
<keyword evidence="1" id="KW-0472">Membrane</keyword>
<dbReference type="AlphaFoldDB" id="A0A6G0T6L2"/>
<proteinExistence type="predicted"/>
<feature type="transmembrane region" description="Helical" evidence="1">
    <location>
        <begin position="163"/>
        <end position="184"/>
    </location>
</feature>
<feature type="transmembrane region" description="Helical" evidence="1">
    <location>
        <begin position="29"/>
        <end position="46"/>
    </location>
</feature>
<comment type="caution">
    <text evidence="2">The sequence shown here is derived from an EMBL/GenBank/DDBJ whole genome shotgun (WGS) entry which is preliminary data.</text>
</comment>
<feature type="transmembrane region" description="Helical" evidence="1">
    <location>
        <begin position="257"/>
        <end position="277"/>
    </location>
</feature>
<accession>A0A6G0T6L2</accession>
<organism evidence="2 3">
    <name type="scientific">Aphis glycines</name>
    <name type="common">Soybean aphid</name>
    <dbReference type="NCBI Taxonomy" id="307491"/>
    <lineage>
        <taxon>Eukaryota</taxon>
        <taxon>Metazoa</taxon>
        <taxon>Ecdysozoa</taxon>
        <taxon>Arthropoda</taxon>
        <taxon>Hexapoda</taxon>
        <taxon>Insecta</taxon>
        <taxon>Pterygota</taxon>
        <taxon>Neoptera</taxon>
        <taxon>Paraneoptera</taxon>
        <taxon>Hemiptera</taxon>
        <taxon>Sternorrhyncha</taxon>
        <taxon>Aphidomorpha</taxon>
        <taxon>Aphidoidea</taxon>
        <taxon>Aphididae</taxon>
        <taxon>Aphidini</taxon>
        <taxon>Aphis</taxon>
        <taxon>Aphis</taxon>
    </lineage>
</organism>